<name>V6J0V5_9BACL</name>
<dbReference type="Proteomes" id="UP000018296">
    <property type="component" value="Unassembled WGS sequence"/>
</dbReference>
<evidence type="ECO:0000313" key="2">
    <source>
        <dbReference type="Proteomes" id="UP000018296"/>
    </source>
</evidence>
<proteinExistence type="predicted"/>
<gene>
    <name evidence="1" type="ORF">P343_06270</name>
</gene>
<sequence length="99" mass="11544">MGIPGLKTEAVLWHRAGSTFPQLVRLLKQSRRLRSLASRVLQPLHYMSETNINFKHSLLLSNLEFLFSQMNTVNKNVDWFAVCLFFEVGDLERHTEELQ</sequence>
<organism evidence="1 2">
    <name type="scientific">Sporolactobacillus laevolacticus DSM 442</name>
    <dbReference type="NCBI Taxonomy" id="1395513"/>
    <lineage>
        <taxon>Bacteria</taxon>
        <taxon>Bacillati</taxon>
        <taxon>Bacillota</taxon>
        <taxon>Bacilli</taxon>
        <taxon>Bacillales</taxon>
        <taxon>Sporolactobacillaceae</taxon>
        <taxon>Sporolactobacillus</taxon>
    </lineage>
</organism>
<comment type="caution">
    <text evidence="1">The sequence shown here is derived from an EMBL/GenBank/DDBJ whole genome shotgun (WGS) entry which is preliminary data.</text>
</comment>
<dbReference type="EMBL" id="AWTC01000004">
    <property type="protein sequence ID" value="EST12781.1"/>
    <property type="molecule type" value="Genomic_DNA"/>
</dbReference>
<evidence type="ECO:0000313" key="1">
    <source>
        <dbReference type="EMBL" id="EST12781.1"/>
    </source>
</evidence>
<dbReference type="AlphaFoldDB" id="V6J0V5"/>
<protein>
    <submittedName>
        <fullName evidence="1">Uncharacterized protein</fullName>
    </submittedName>
</protein>
<reference evidence="1 2" key="1">
    <citation type="journal article" date="2013" name="Genome Announc.">
        <title>Genome Sequence of Sporolactobacillus laevolacticus DSM442, an Efficient Polymer-Grade D-Lactate Producer from Agricultural Waste Cottonseed as a Nitrogen Source.</title>
        <authorList>
            <person name="Wang H."/>
            <person name="Wang L."/>
            <person name="Ju J."/>
            <person name="Yu B."/>
            <person name="Ma Y."/>
        </authorList>
    </citation>
    <scope>NUCLEOTIDE SEQUENCE [LARGE SCALE GENOMIC DNA]</scope>
    <source>
        <strain evidence="1 2">DSM 442</strain>
    </source>
</reference>
<accession>V6J0V5</accession>
<keyword evidence="2" id="KW-1185">Reference proteome</keyword>
<dbReference type="STRING" id="1395513.P343_06270"/>